<evidence type="ECO:0000313" key="3">
    <source>
        <dbReference type="EMBL" id="MCP9274173.1"/>
    </source>
</evidence>
<dbReference type="PROSITE" id="PS51257">
    <property type="entry name" value="PROKAR_LIPOPROTEIN"/>
    <property type="match status" value="1"/>
</dbReference>
<dbReference type="Pfam" id="PF13462">
    <property type="entry name" value="Thioredoxin_4"/>
    <property type="match status" value="1"/>
</dbReference>
<name>A0ABT1M4U3_9MYCO</name>
<feature type="domain" description="Thioredoxin-like fold" evidence="2">
    <location>
        <begin position="57"/>
        <end position="199"/>
    </location>
</feature>
<sequence>MRMRRLGAVIATLALLTAGCASVIDGRAVAGDEPGTGVGLSRDGFGVELGTSRDARIEFFLEPQCPHCGEFFGEYVEQLNDHINDGELTLTLRPVTFLDDGVIDYSARASNAIFLVAEEDGASPALVMAFVAQLFENMLRTEVEPTDDDIAQIANDVGASADTVNRVAAAEPALDPVEMSDANLETMDQFGSTSTPTVYDLEAEAEVDLDDPAWLDKVIGE</sequence>
<protein>
    <submittedName>
        <fullName evidence="3">Thioredoxin domain-containing protein</fullName>
    </submittedName>
</protein>
<dbReference type="Gene3D" id="3.40.30.10">
    <property type="entry name" value="Glutaredoxin"/>
    <property type="match status" value="1"/>
</dbReference>
<organism evidence="3 4">
    <name type="scientific">Mycolicibacterium arenosum</name>
    <dbReference type="NCBI Taxonomy" id="2952157"/>
    <lineage>
        <taxon>Bacteria</taxon>
        <taxon>Bacillati</taxon>
        <taxon>Actinomycetota</taxon>
        <taxon>Actinomycetes</taxon>
        <taxon>Mycobacteriales</taxon>
        <taxon>Mycobacteriaceae</taxon>
        <taxon>Mycolicibacterium</taxon>
    </lineage>
</organism>
<dbReference type="InterPro" id="IPR036249">
    <property type="entry name" value="Thioredoxin-like_sf"/>
</dbReference>
<dbReference type="Proteomes" id="UP001651690">
    <property type="component" value="Unassembled WGS sequence"/>
</dbReference>
<feature type="signal peptide" evidence="1">
    <location>
        <begin position="1"/>
        <end position="23"/>
    </location>
</feature>
<dbReference type="EMBL" id="JANDBD010000007">
    <property type="protein sequence ID" value="MCP9274173.1"/>
    <property type="molecule type" value="Genomic_DNA"/>
</dbReference>
<feature type="chain" id="PRO_5045208560" evidence="1">
    <location>
        <begin position="24"/>
        <end position="221"/>
    </location>
</feature>
<accession>A0ABT1M4U3</accession>
<evidence type="ECO:0000256" key="1">
    <source>
        <dbReference type="SAM" id="SignalP"/>
    </source>
</evidence>
<comment type="caution">
    <text evidence="3">The sequence shown here is derived from an EMBL/GenBank/DDBJ whole genome shotgun (WGS) entry which is preliminary data.</text>
</comment>
<evidence type="ECO:0000313" key="4">
    <source>
        <dbReference type="Proteomes" id="UP001651690"/>
    </source>
</evidence>
<keyword evidence="1" id="KW-0732">Signal</keyword>
<dbReference type="RefSeq" id="WP_255061522.1">
    <property type="nucleotide sequence ID" value="NZ_JANDBD010000007.1"/>
</dbReference>
<reference evidence="3 4" key="1">
    <citation type="submission" date="2022-06" db="EMBL/GenBank/DDBJ databases">
        <title>Mycolicibacterium sp. CAU 1645 isolated from seawater.</title>
        <authorList>
            <person name="Kim W."/>
        </authorList>
    </citation>
    <scope>NUCLEOTIDE SEQUENCE [LARGE SCALE GENOMIC DNA]</scope>
    <source>
        <strain evidence="3 4">CAU 1645</strain>
    </source>
</reference>
<gene>
    <name evidence="3" type="ORF">NM203_18455</name>
</gene>
<keyword evidence="4" id="KW-1185">Reference proteome</keyword>
<evidence type="ECO:0000259" key="2">
    <source>
        <dbReference type="Pfam" id="PF13462"/>
    </source>
</evidence>
<proteinExistence type="predicted"/>
<dbReference type="SUPFAM" id="SSF52833">
    <property type="entry name" value="Thioredoxin-like"/>
    <property type="match status" value="1"/>
</dbReference>
<dbReference type="InterPro" id="IPR012336">
    <property type="entry name" value="Thioredoxin-like_fold"/>
</dbReference>